<protein>
    <recommendedName>
        <fullName evidence="4">DDE-1 domain-containing protein</fullName>
    </recommendedName>
</protein>
<dbReference type="AlphaFoldDB" id="A0A833SME3"/>
<proteinExistence type="predicted"/>
<evidence type="ECO:0000313" key="3">
    <source>
        <dbReference type="Proteomes" id="UP000602510"/>
    </source>
</evidence>
<organism evidence="1 3">
    <name type="scientific">Phytophthora infestans</name>
    <name type="common">Potato late blight agent</name>
    <name type="synonym">Botrytis infestans</name>
    <dbReference type="NCBI Taxonomy" id="4787"/>
    <lineage>
        <taxon>Eukaryota</taxon>
        <taxon>Sar</taxon>
        <taxon>Stramenopiles</taxon>
        <taxon>Oomycota</taxon>
        <taxon>Peronosporomycetes</taxon>
        <taxon>Peronosporales</taxon>
        <taxon>Peronosporaceae</taxon>
        <taxon>Phytophthora</taxon>
    </lineage>
</organism>
<gene>
    <name evidence="1" type="ORF">GN244_ATG12608</name>
    <name evidence="2" type="ORF">GN958_ATG16137</name>
</gene>
<dbReference type="EMBL" id="WSZM01000319">
    <property type="protein sequence ID" value="KAF4035394.1"/>
    <property type="molecule type" value="Genomic_DNA"/>
</dbReference>
<evidence type="ECO:0008006" key="4">
    <source>
        <dbReference type="Google" id="ProtNLM"/>
    </source>
</evidence>
<dbReference type="Proteomes" id="UP000704712">
    <property type="component" value="Unassembled WGS sequence"/>
</dbReference>
<evidence type="ECO:0000313" key="1">
    <source>
        <dbReference type="EMBL" id="KAF4035394.1"/>
    </source>
</evidence>
<dbReference type="Proteomes" id="UP000602510">
    <property type="component" value="Unassembled WGS sequence"/>
</dbReference>
<comment type="caution">
    <text evidence="1">The sequence shown here is derived from an EMBL/GenBank/DDBJ whole genome shotgun (WGS) entry which is preliminary data.</text>
</comment>
<reference evidence="1" key="1">
    <citation type="submission" date="2020-04" db="EMBL/GenBank/DDBJ databases">
        <title>Hybrid Assembly of Korean Phytophthora infestans isolates.</title>
        <authorList>
            <person name="Prokchorchik M."/>
            <person name="Lee Y."/>
            <person name="Seo J."/>
            <person name="Cho J.-H."/>
            <person name="Park Y.-E."/>
            <person name="Jang D.-C."/>
            <person name="Im J.-S."/>
            <person name="Choi J.-G."/>
            <person name="Park H.-J."/>
            <person name="Lee G.-B."/>
            <person name="Lee Y.-G."/>
            <person name="Hong S.-Y."/>
            <person name="Cho K."/>
            <person name="Sohn K.H."/>
        </authorList>
    </citation>
    <scope>NUCLEOTIDE SEQUENCE</scope>
    <source>
        <strain evidence="1">KR_1_A1</strain>
        <strain evidence="2">KR_2_A2</strain>
    </source>
</reference>
<dbReference type="EMBL" id="JAACNO010002257">
    <property type="protein sequence ID" value="KAF4134665.1"/>
    <property type="molecule type" value="Genomic_DNA"/>
</dbReference>
<sequence length="85" mass="9700">MVNERFRLGGTLEGTPPSMIVNMDEMTEHYKQTATTTMAPTNSSSIAIRDSRSNRQRLTACITSTQDGTKLPLLQVFKARPWWYY</sequence>
<evidence type="ECO:0000313" key="2">
    <source>
        <dbReference type="EMBL" id="KAF4134665.1"/>
    </source>
</evidence>
<accession>A0A833SME3</accession>
<name>A0A833SME3_PHYIN</name>
<keyword evidence="3" id="KW-1185">Reference proteome</keyword>